<evidence type="ECO:0000256" key="1">
    <source>
        <dbReference type="SAM" id="MobiDB-lite"/>
    </source>
</evidence>
<protein>
    <recommendedName>
        <fullName evidence="2">AB hydrolase-1 domain-containing protein</fullName>
    </recommendedName>
</protein>
<feature type="domain" description="AB hydrolase-1" evidence="2">
    <location>
        <begin position="87"/>
        <end position="320"/>
    </location>
</feature>
<dbReference type="PANTHER" id="PTHR37017">
    <property type="entry name" value="AB HYDROLASE-1 DOMAIN-CONTAINING PROTEIN-RELATED"/>
    <property type="match status" value="1"/>
</dbReference>
<dbReference type="EMBL" id="JAGPXD010000003">
    <property type="protein sequence ID" value="KAH7362850.1"/>
    <property type="molecule type" value="Genomic_DNA"/>
</dbReference>
<proteinExistence type="predicted"/>
<reference evidence="3" key="1">
    <citation type="journal article" date="2021" name="Nat. Commun.">
        <title>Genetic determinants of endophytism in the Arabidopsis root mycobiome.</title>
        <authorList>
            <person name="Mesny F."/>
            <person name="Miyauchi S."/>
            <person name="Thiergart T."/>
            <person name="Pickel B."/>
            <person name="Atanasova L."/>
            <person name="Karlsson M."/>
            <person name="Huettel B."/>
            <person name="Barry K.W."/>
            <person name="Haridas S."/>
            <person name="Chen C."/>
            <person name="Bauer D."/>
            <person name="Andreopoulos W."/>
            <person name="Pangilinan J."/>
            <person name="LaButti K."/>
            <person name="Riley R."/>
            <person name="Lipzen A."/>
            <person name="Clum A."/>
            <person name="Drula E."/>
            <person name="Henrissat B."/>
            <person name="Kohler A."/>
            <person name="Grigoriev I.V."/>
            <person name="Martin F.M."/>
            <person name="Hacquard S."/>
        </authorList>
    </citation>
    <scope>NUCLEOTIDE SEQUENCE</scope>
    <source>
        <strain evidence="3">MPI-CAGE-AT-0016</strain>
    </source>
</reference>
<name>A0A8K0X5I5_9PEZI</name>
<sequence length="337" mass="36261">MYPIGIMKFVFGIHRTFCDTFLAFIVSLRGDTCIKISRKHICTKTHTSAPPNMPKPSGSRGSASRSSASRSSASSSGSSNAADKKAIVIIPAAYSGPDMYEKVAAYCRSFGSEVVVVQNPSTDVRPRAPSLYDDAANARAQIERLVRRGKEVMVVGHAYGAMVATQCCQGLSTADVRRGGVVRLLFIAGIAAIEGQSALDAMAGMAGYGLPEGMADGYGWYSQETLAAFYYTSAPAEEAMEYAAGRLRQSTQSLLDPLTHAGYRYIPVTYMVLDDDITLPQMLQESYVSVIEATSGQVVDVVHYPSDHFPSVTRPEAVIDCLWRAAGEEALQSCNFA</sequence>
<comment type="caution">
    <text evidence="3">The sequence shown here is derived from an EMBL/GenBank/DDBJ whole genome shotgun (WGS) entry which is preliminary data.</text>
</comment>
<evidence type="ECO:0000313" key="3">
    <source>
        <dbReference type="EMBL" id="KAH7362850.1"/>
    </source>
</evidence>
<dbReference type="InterPro" id="IPR029058">
    <property type="entry name" value="AB_hydrolase_fold"/>
</dbReference>
<dbReference type="SUPFAM" id="SSF53474">
    <property type="entry name" value="alpha/beta-Hydrolases"/>
    <property type="match status" value="1"/>
</dbReference>
<dbReference type="InterPro" id="IPR052897">
    <property type="entry name" value="Sec-Metab_Biosynth_Hydrolase"/>
</dbReference>
<dbReference type="PANTHER" id="PTHR37017:SF13">
    <property type="entry name" value="AB HYDROLASE-1 DOMAIN-CONTAINING PROTEIN"/>
    <property type="match status" value="1"/>
</dbReference>
<gene>
    <name evidence="3" type="ORF">B0T11DRAFT_281539</name>
</gene>
<feature type="region of interest" description="Disordered" evidence="1">
    <location>
        <begin position="44"/>
        <end position="79"/>
    </location>
</feature>
<dbReference type="Gene3D" id="3.40.50.1820">
    <property type="entry name" value="alpha/beta hydrolase"/>
    <property type="match status" value="1"/>
</dbReference>
<feature type="compositionally biased region" description="Low complexity" evidence="1">
    <location>
        <begin position="57"/>
        <end position="79"/>
    </location>
</feature>
<evidence type="ECO:0000313" key="4">
    <source>
        <dbReference type="Proteomes" id="UP000813385"/>
    </source>
</evidence>
<keyword evidence="4" id="KW-1185">Reference proteome</keyword>
<dbReference type="Pfam" id="PF12697">
    <property type="entry name" value="Abhydrolase_6"/>
    <property type="match status" value="1"/>
</dbReference>
<evidence type="ECO:0000259" key="2">
    <source>
        <dbReference type="Pfam" id="PF12697"/>
    </source>
</evidence>
<dbReference type="AlphaFoldDB" id="A0A8K0X5I5"/>
<organism evidence="3 4">
    <name type="scientific">Plectosphaerella cucumerina</name>
    <dbReference type="NCBI Taxonomy" id="40658"/>
    <lineage>
        <taxon>Eukaryota</taxon>
        <taxon>Fungi</taxon>
        <taxon>Dikarya</taxon>
        <taxon>Ascomycota</taxon>
        <taxon>Pezizomycotina</taxon>
        <taxon>Sordariomycetes</taxon>
        <taxon>Hypocreomycetidae</taxon>
        <taxon>Glomerellales</taxon>
        <taxon>Plectosphaerellaceae</taxon>
        <taxon>Plectosphaerella</taxon>
    </lineage>
</organism>
<dbReference type="InterPro" id="IPR000073">
    <property type="entry name" value="AB_hydrolase_1"/>
</dbReference>
<dbReference type="Proteomes" id="UP000813385">
    <property type="component" value="Unassembled WGS sequence"/>
</dbReference>
<dbReference type="OrthoDB" id="1263307at2759"/>
<accession>A0A8K0X5I5</accession>